<gene>
    <name evidence="2" type="ORF">Cni_G15865</name>
</gene>
<sequence>MVSSSANPPGLIQAVMPKIWKLKFSMQTTIDLASGFYCFKFSNHDDMNHVISNGHWFLNGQVLLLIPWKPNFQPLLEKIETIPVWVQLPGLPVEYIHKEILLKIASVLGQLVKIDEITVRGLRGKYVRVCILWKLDKKKCLMKFGSIAKDADSGRL</sequence>
<dbReference type="PANTHER" id="PTHR31286">
    <property type="entry name" value="GLYCINE-RICH CELL WALL STRUCTURAL PROTEIN 1.8-LIKE"/>
    <property type="match status" value="1"/>
</dbReference>
<dbReference type="Proteomes" id="UP001327560">
    <property type="component" value="Chromosome 5"/>
</dbReference>
<reference evidence="2 3" key="1">
    <citation type="submission" date="2023-10" db="EMBL/GenBank/DDBJ databases">
        <title>Chromosome-scale genome assembly provides insights into flower coloration mechanisms of Canna indica.</title>
        <authorList>
            <person name="Li C."/>
        </authorList>
    </citation>
    <scope>NUCLEOTIDE SEQUENCE [LARGE SCALE GENOMIC DNA]</scope>
    <source>
        <tissue evidence="2">Flower</tissue>
    </source>
</reference>
<dbReference type="Pfam" id="PF14111">
    <property type="entry name" value="DUF4283"/>
    <property type="match status" value="1"/>
</dbReference>
<dbReference type="InterPro" id="IPR025558">
    <property type="entry name" value="DUF4283"/>
</dbReference>
<accession>A0AAQ3KED5</accession>
<dbReference type="InterPro" id="IPR040256">
    <property type="entry name" value="At4g02000-like"/>
</dbReference>
<proteinExistence type="predicted"/>
<protein>
    <recommendedName>
        <fullName evidence="1">DUF4283 domain-containing protein</fullName>
    </recommendedName>
</protein>
<dbReference type="EMBL" id="CP136894">
    <property type="protein sequence ID" value="WOL07128.1"/>
    <property type="molecule type" value="Genomic_DNA"/>
</dbReference>
<keyword evidence="3" id="KW-1185">Reference proteome</keyword>
<name>A0AAQ3KED5_9LILI</name>
<evidence type="ECO:0000259" key="1">
    <source>
        <dbReference type="Pfam" id="PF14111"/>
    </source>
</evidence>
<dbReference type="AlphaFoldDB" id="A0AAQ3KED5"/>
<organism evidence="2 3">
    <name type="scientific">Canna indica</name>
    <name type="common">Indian-shot</name>
    <dbReference type="NCBI Taxonomy" id="4628"/>
    <lineage>
        <taxon>Eukaryota</taxon>
        <taxon>Viridiplantae</taxon>
        <taxon>Streptophyta</taxon>
        <taxon>Embryophyta</taxon>
        <taxon>Tracheophyta</taxon>
        <taxon>Spermatophyta</taxon>
        <taxon>Magnoliopsida</taxon>
        <taxon>Liliopsida</taxon>
        <taxon>Zingiberales</taxon>
        <taxon>Cannaceae</taxon>
        <taxon>Canna</taxon>
    </lineage>
</organism>
<feature type="domain" description="DUF4283" evidence="1">
    <location>
        <begin position="11"/>
        <end position="74"/>
    </location>
</feature>
<evidence type="ECO:0000313" key="3">
    <source>
        <dbReference type="Proteomes" id="UP001327560"/>
    </source>
</evidence>
<dbReference type="PANTHER" id="PTHR31286:SF99">
    <property type="entry name" value="DUF4283 DOMAIN-CONTAINING PROTEIN"/>
    <property type="match status" value="1"/>
</dbReference>
<evidence type="ECO:0000313" key="2">
    <source>
        <dbReference type="EMBL" id="WOL07128.1"/>
    </source>
</evidence>